<dbReference type="EC" id="6.3.3.2" evidence="5"/>
<comment type="cofactor">
    <cofactor evidence="5">
        <name>Mg(2+)</name>
        <dbReference type="ChEBI" id="CHEBI:18420"/>
    </cofactor>
</comment>
<dbReference type="EMBL" id="FOHA01000005">
    <property type="protein sequence ID" value="SER75822.1"/>
    <property type="molecule type" value="Genomic_DNA"/>
</dbReference>
<feature type="binding site" evidence="4">
    <location>
        <position position="53"/>
    </location>
    <ligand>
        <name>substrate</name>
    </ligand>
</feature>
<keyword evidence="7" id="KW-1185">Reference proteome</keyword>
<dbReference type="PANTHER" id="PTHR23407:SF1">
    <property type="entry name" value="5-FORMYLTETRAHYDROFOLATE CYCLO-LIGASE"/>
    <property type="match status" value="1"/>
</dbReference>
<dbReference type="InterPro" id="IPR002698">
    <property type="entry name" value="FTHF_cligase"/>
</dbReference>
<gene>
    <name evidence="6" type="ORF">SAMN04488559_10553</name>
</gene>
<dbReference type="Gene3D" id="3.40.50.10420">
    <property type="entry name" value="NagB/RpiA/CoA transferase-like"/>
    <property type="match status" value="1"/>
</dbReference>
<dbReference type="RefSeq" id="WP_092651119.1">
    <property type="nucleotide sequence ID" value="NZ_FOHA01000005.1"/>
</dbReference>
<keyword evidence="6" id="KW-0436">Ligase</keyword>
<proteinExistence type="inferred from homology"/>
<dbReference type="GO" id="GO:0009396">
    <property type="term" value="P:folic acid-containing compound biosynthetic process"/>
    <property type="evidence" value="ECO:0007669"/>
    <property type="project" value="TreeGrafter"/>
</dbReference>
<reference evidence="6 7" key="1">
    <citation type="submission" date="2016-10" db="EMBL/GenBank/DDBJ databases">
        <authorList>
            <person name="de Groot N.N."/>
        </authorList>
    </citation>
    <scope>NUCLEOTIDE SEQUENCE [LARGE SCALE GENOMIC DNA]</scope>
    <source>
        <strain evidence="6 7">DSM 13760</strain>
    </source>
</reference>
<keyword evidence="5" id="KW-0479">Metal-binding</keyword>
<dbReference type="InterPro" id="IPR037171">
    <property type="entry name" value="NagB/RpiA_transferase-like"/>
</dbReference>
<dbReference type="STRING" id="142588.SAMN04488559_10553"/>
<dbReference type="GO" id="GO:0046872">
    <property type="term" value="F:metal ion binding"/>
    <property type="evidence" value="ECO:0007669"/>
    <property type="project" value="UniProtKB-KW"/>
</dbReference>
<sequence>MKTTIRKSILKQLKQAPQAQRKKLEKELYQLLFQSDFWQEAQTIAVTLSQKFELNTEPIIHQAWKEHKKVVVPRTEKARQMSFVQIQTFENLVMTPFGVLEPSQELAAYPKEHIQLIIVPGVGFKKTGERIGFGGGYYDRFLADYQGTTASLIFQEQLEENWLPETTDIPVQQLFIAKEKLATNS</sequence>
<feature type="binding site" evidence="4">
    <location>
        <begin position="130"/>
        <end position="138"/>
    </location>
    <ligand>
        <name>ATP</name>
        <dbReference type="ChEBI" id="CHEBI:30616"/>
    </ligand>
</feature>
<dbReference type="PIRSF" id="PIRSF006806">
    <property type="entry name" value="FTHF_cligase"/>
    <property type="match status" value="1"/>
</dbReference>
<comment type="catalytic activity">
    <reaction evidence="5">
        <text>(6S)-5-formyl-5,6,7,8-tetrahydrofolate + ATP = (6R)-5,10-methenyltetrahydrofolate + ADP + phosphate</text>
        <dbReference type="Rhea" id="RHEA:10488"/>
        <dbReference type="ChEBI" id="CHEBI:30616"/>
        <dbReference type="ChEBI" id="CHEBI:43474"/>
        <dbReference type="ChEBI" id="CHEBI:57455"/>
        <dbReference type="ChEBI" id="CHEBI:57457"/>
        <dbReference type="ChEBI" id="CHEBI:456216"/>
        <dbReference type="EC" id="6.3.3.2"/>
    </reaction>
</comment>
<dbReference type="NCBIfam" id="TIGR02727">
    <property type="entry name" value="MTHFS_bact"/>
    <property type="match status" value="1"/>
</dbReference>
<dbReference type="Proteomes" id="UP000198948">
    <property type="component" value="Unassembled WGS sequence"/>
</dbReference>
<comment type="similarity">
    <text evidence="1 5">Belongs to the 5-formyltetrahydrofolate cyclo-ligase family.</text>
</comment>
<keyword evidence="3 4" id="KW-0067">ATP-binding</keyword>
<evidence type="ECO:0000256" key="2">
    <source>
        <dbReference type="ARBA" id="ARBA00022741"/>
    </source>
</evidence>
<dbReference type="GO" id="GO:0005524">
    <property type="term" value="F:ATP binding"/>
    <property type="evidence" value="ECO:0007669"/>
    <property type="project" value="UniProtKB-KW"/>
</dbReference>
<accession>A0A1H9RSQ6</accession>
<feature type="binding site" evidence="4">
    <location>
        <begin position="2"/>
        <end position="6"/>
    </location>
    <ligand>
        <name>ATP</name>
        <dbReference type="ChEBI" id="CHEBI:30616"/>
    </ligand>
</feature>
<evidence type="ECO:0000256" key="5">
    <source>
        <dbReference type="RuleBase" id="RU361279"/>
    </source>
</evidence>
<organism evidence="6 7">
    <name type="scientific">Isobaculum melis</name>
    <dbReference type="NCBI Taxonomy" id="142588"/>
    <lineage>
        <taxon>Bacteria</taxon>
        <taxon>Bacillati</taxon>
        <taxon>Bacillota</taxon>
        <taxon>Bacilli</taxon>
        <taxon>Lactobacillales</taxon>
        <taxon>Carnobacteriaceae</taxon>
        <taxon>Isobaculum</taxon>
    </lineage>
</organism>
<evidence type="ECO:0000313" key="7">
    <source>
        <dbReference type="Proteomes" id="UP000198948"/>
    </source>
</evidence>
<protein>
    <recommendedName>
        <fullName evidence="5">5-formyltetrahydrofolate cyclo-ligase</fullName>
        <ecNumber evidence="5">6.3.3.2</ecNumber>
    </recommendedName>
</protein>
<dbReference type="GO" id="GO:0030272">
    <property type="term" value="F:5-formyltetrahydrofolate cyclo-ligase activity"/>
    <property type="evidence" value="ECO:0007669"/>
    <property type="project" value="UniProtKB-EC"/>
</dbReference>
<dbReference type="GO" id="GO:0035999">
    <property type="term" value="P:tetrahydrofolate interconversion"/>
    <property type="evidence" value="ECO:0007669"/>
    <property type="project" value="TreeGrafter"/>
</dbReference>
<dbReference type="SUPFAM" id="SSF100950">
    <property type="entry name" value="NagB/RpiA/CoA transferase-like"/>
    <property type="match status" value="1"/>
</dbReference>
<keyword evidence="5" id="KW-0460">Magnesium</keyword>
<evidence type="ECO:0000313" key="6">
    <source>
        <dbReference type="EMBL" id="SER75822.1"/>
    </source>
</evidence>
<dbReference type="AlphaFoldDB" id="A0A1H9RSQ6"/>
<dbReference type="PANTHER" id="PTHR23407">
    <property type="entry name" value="ATPASE INHIBITOR/5-FORMYLTETRAHYDROFOLATE CYCLO-LIGASE"/>
    <property type="match status" value="1"/>
</dbReference>
<name>A0A1H9RSQ6_9LACT</name>
<evidence type="ECO:0000256" key="4">
    <source>
        <dbReference type="PIRSR" id="PIRSR006806-1"/>
    </source>
</evidence>
<dbReference type="OrthoDB" id="9801938at2"/>
<evidence type="ECO:0000256" key="3">
    <source>
        <dbReference type="ARBA" id="ARBA00022840"/>
    </source>
</evidence>
<keyword evidence="2 4" id="KW-0547">Nucleotide-binding</keyword>
<dbReference type="Pfam" id="PF01812">
    <property type="entry name" value="5-FTHF_cyc-lig"/>
    <property type="match status" value="1"/>
</dbReference>
<dbReference type="InterPro" id="IPR024185">
    <property type="entry name" value="FTHF_cligase-like_sf"/>
</dbReference>
<feature type="binding site" evidence="4">
    <location>
        <position position="48"/>
    </location>
    <ligand>
        <name>substrate</name>
    </ligand>
</feature>
<evidence type="ECO:0000256" key="1">
    <source>
        <dbReference type="ARBA" id="ARBA00010638"/>
    </source>
</evidence>